<feature type="chain" id="PRO_5041470510" evidence="1">
    <location>
        <begin position="22"/>
        <end position="108"/>
    </location>
</feature>
<dbReference type="EMBL" id="JAUIRO010000007">
    <property type="protein sequence ID" value="KAK0707100.1"/>
    <property type="molecule type" value="Genomic_DNA"/>
</dbReference>
<accession>A0AA40A0V4</accession>
<protein>
    <submittedName>
        <fullName evidence="2">Uncharacterized protein</fullName>
    </submittedName>
</protein>
<evidence type="ECO:0000256" key="1">
    <source>
        <dbReference type="SAM" id="SignalP"/>
    </source>
</evidence>
<name>A0AA40A0V4_9PEZI</name>
<keyword evidence="3" id="KW-1185">Reference proteome</keyword>
<feature type="signal peptide" evidence="1">
    <location>
        <begin position="1"/>
        <end position="21"/>
    </location>
</feature>
<dbReference type="RefSeq" id="XP_060292194.1">
    <property type="nucleotide sequence ID" value="XM_060435293.1"/>
</dbReference>
<reference evidence="2" key="1">
    <citation type="submission" date="2023-06" db="EMBL/GenBank/DDBJ databases">
        <title>Genome-scale phylogeny and comparative genomics of the fungal order Sordariales.</title>
        <authorList>
            <consortium name="Lawrence Berkeley National Laboratory"/>
            <person name="Hensen N."/>
            <person name="Bonometti L."/>
            <person name="Westerberg I."/>
            <person name="Brannstrom I.O."/>
            <person name="Guillou S."/>
            <person name="Cros-Aarteil S."/>
            <person name="Calhoun S."/>
            <person name="Haridas S."/>
            <person name="Kuo A."/>
            <person name="Mondo S."/>
            <person name="Pangilinan J."/>
            <person name="Riley R."/>
            <person name="LaButti K."/>
            <person name="Andreopoulos B."/>
            <person name="Lipzen A."/>
            <person name="Chen C."/>
            <person name="Yanf M."/>
            <person name="Daum C."/>
            <person name="Ng V."/>
            <person name="Clum A."/>
            <person name="Steindorff A."/>
            <person name="Ohm R."/>
            <person name="Martin F."/>
            <person name="Silar P."/>
            <person name="Natvig D."/>
            <person name="Lalanne C."/>
            <person name="Gautier V."/>
            <person name="Ament-velasquez S.L."/>
            <person name="Kruys A."/>
            <person name="Hutchinson M.I."/>
            <person name="Powell A.J."/>
            <person name="Barry K."/>
            <person name="Miller A.N."/>
            <person name="Grigoriev I.V."/>
            <person name="Debuchy R."/>
            <person name="Gladieux P."/>
            <person name="Thoren M.H."/>
            <person name="Johannesson H."/>
        </authorList>
    </citation>
    <scope>NUCLEOTIDE SEQUENCE</scope>
    <source>
        <strain evidence="2">SMH2392-1A</strain>
    </source>
</reference>
<sequence length="108" mass="11527">MKFWNILALTLPAPATTTVSAKRQAPLVRVKSAKVISSDSTKGCLPGHFGVKSGTEDDTLTLIYGLHGTYLWPANLSDVRTAFCDYEVTLLFPRAARPAPSTPAPAAP</sequence>
<comment type="caution">
    <text evidence="2">The sequence shown here is derived from an EMBL/GenBank/DDBJ whole genome shotgun (WGS) entry which is preliminary data.</text>
</comment>
<gene>
    <name evidence="2" type="ORF">B0T26DRAFT_484373</name>
</gene>
<dbReference type="AlphaFoldDB" id="A0AA40A0V4"/>
<organism evidence="2 3">
    <name type="scientific">Lasiosphaeria miniovina</name>
    <dbReference type="NCBI Taxonomy" id="1954250"/>
    <lineage>
        <taxon>Eukaryota</taxon>
        <taxon>Fungi</taxon>
        <taxon>Dikarya</taxon>
        <taxon>Ascomycota</taxon>
        <taxon>Pezizomycotina</taxon>
        <taxon>Sordariomycetes</taxon>
        <taxon>Sordariomycetidae</taxon>
        <taxon>Sordariales</taxon>
        <taxon>Lasiosphaeriaceae</taxon>
        <taxon>Lasiosphaeria</taxon>
    </lineage>
</organism>
<evidence type="ECO:0000313" key="3">
    <source>
        <dbReference type="Proteomes" id="UP001172101"/>
    </source>
</evidence>
<evidence type="ECO:0000313" key="2">
    <source>
        <dbReference type="EMBL" id="KAK0707100.1"/>
    </source>
</evidence>
<dbReference type="Proteomes" id="UP001172101">
    <property type="component" value="Unassembled WGS sequence"/>
</dbReference>
<proteinExistence type="predicted"/>
<keyword evidence="1" id="KW-0732">Signal</keyword>
<dbReference type="GeneID" id="85318563"/>